<evidence type="ECO:0000256" key="2">
    <source>
        <dbReference type="ARBA" id="ARBA00004777"/>
    </source>
</evidence>
<gene>
    <name evidence="9" type="ORF">K470DRAFT_257848</name>
</gene>
<keyword evidence="10" id="KW-1185">Reference proteome</keyword>
<dbReference type="Proteomes" id="UP000799421">
    <property type="component" value="Unassembled WGS sequence"/>
</dbReference>
<dbReference type="GO" id="GO:0004489">
    <property type="term" value="F:methylenetetrahydrofolate reductase [NAD(P)H] activity"/>
    <property type="evidence" value="ECO:0007669"/>
    <property type="project" value="InterPro"/>
</dbReference>
<dbReference type="InterPro" id="IPR029041">
    <property type="entry name" value="FAD-linked_oxidoreductase-like"/>
</dbReference>
<evidence type="ECO:0000256" key="1">
    <source>
        <dbReference type="ARBA" id="ARBA00001974"/>
    </source>
</evidence>
<comment type="pathway">
    <text evidence="2 8">One-carbon metabolism; tetrahydrofolate interconversion.</text>
</comment>
<dbReference type="PANTHER" id="PTHR45754">
    <property type="entry name" value="METHYLENETETRAHYDROFOLATE REDUCTASE"/>
    <property type="match status" value="1"/>
</dbReference>
<accession>A0A6A7C071</accession>
<dbReference type="NCBIfam" id="TIGR00677">
    <property type="entry name" value="fadh2_euk"/>
    <property type="match status" value="1"/>
</dbReference>
<dbReference type="GO" id="GO:0035999">
    <property type="term" value="P:tetrahydrofolate interconversion"/>
    <property type="evidence" value="ECO:0007669"/>
    <property type="project" value="UniProtKB-UniPathway"/>
</dbReference>
<proteinExistence type="inferred from homology"/>
<evidence type="ECO:0000256" key="7">
    <source>
        <dbReference type="ARBA" id="ARBA00023002"/>
    </source>
</evidence>
<dbReference type="GO" id="GO:0009086">
    <property type="term" value="P:methionine biosynthetic process"/>
    <property type="evidence" value="ECO:0007669"/>
    <property type="project" value="TreeGrafter"/>
</dbReference>
<name>A0A6A7C071_9PEZI</name>
<evidence type="ECO:0000256" key="4">
    <source>
        <dbReference type="ARBA" id="ARBA00022630"/>
    </source>
</evidence>
<dbReference type="Pfam" id="PF02219">
    <property type="entry name" value="MTHFR"/>
    <property type="match status" value="1"/>
</dbReference>
<dbReference type="Gene3D" id="3.20.20.220">
    <property type="match status" value="1"/>
</dbReference>
<protein>
    <submittedName>
        <fullName evidence="9">Methylenetetrahydrofolate reduct</fullName>
    </submittedName>
</protein>
<evidence type="ECO:0000256" key="3">
    <source>
        <dbReference type="ARBA" id="ARBA00006743"/>
    </source>
</evidence>
<dbReference type="GO" id="GO:0071949">
    <property type="term" value="F:FAD binding"/>
    <property type="evidence" value="ECO:0007669"/>
    <property type="project" value="TreeGrafter"/>
</dbReference>
<organism evidence="9 10">
    <name type="scientific">Piedraia hortae CBS 480.64</name>
    <dbReference type="NCBI Taxonomy" id="1314780"/>
    <lineage>
        <taxon>Eukaryota</taxon>
        <taxon>Fungi</taxon>
        <taxon>Dikarya</taxon>
        <taxon>Ascomycota</taxon>
        <taxon>Pezizomycotina</taxon>
        <taxon>Dothideomycetes</taxon>
        <taxon>Dothideomycetidae</taxon>
        <taxon>Capnodiales</taxon>
        <taxon>Piedraiaceae</taxon>
        <taxon>Piedraia</taxon>
    </lineage>
</organism>
<dbReference type="CDD" id="cd00537">
    <property type="entry name" value="MTHFR"/>
    <property type="match status" value="1"/>
</dbReference>
<dbReference type="SUPFAM" id="SSF51730">
    <property type="entry name" value="FAD-linked oxidoreductase"/>
    <property type="match status" value="1"/>
</dbReference>
<dbReference type="EMBL" id="MU005980">
    <property type="protein sequence ID" value="KAF2860617.1"/>
    <property type="molecule type" value="Genomic_DNA"/>
</dbReference>
<dbReference type="InterPro" id="IPR003171">
    <property type="entry name" value="Mehydrof_redctse-like"/>
</dbReference>
<dbReference type="GO" id="GO:0005829">
    <property type="term" value="C:cytosol"/>
    <property type="evidence" value="ECO:0007669"/>
    <property type="project" value="TreeGrafter"/>
</dbReference>
<evidence type="ECO:0000256" key="6">
    <source>
        <dbReference type="ARBA" id="ARBA00022857"/>
    </source>
</evidence>
<dbReference type="FunFam" id="3.20.20.220:FF:000002">
    <property type="entry name" value="Methylenetetrahydrofolate reductase"/>
    <property type="match status" value="1"/>
</dbReference>
<reference evidence="9" key="1">
    <citation type="journal article" date="2020" name="Stud. Mycol.">
        <title>101 Dothideomycetes genomes: a test case for predicting lifestyles and emergence of pathogens.</title>
        <authorList>
            <person name="Haridas S."/>
            <person name="Albert R."/>
            <person name="Binder M."/>
            <person name="Bloem J."/>
            <person name="Labutti K."/>
            <person name="Salamov A."/>
            <person name="Andreopoulos B."/>
            <person name="Baker S."/>
            <person name="Barry K."/>
            <person name="Bills G."/>
            <person name="Bluhm B."/>
            <person name="Cannon C."/>
            <person name="Castanera R."/>
            <person name="Culley D."/>
            <person name="Daum C."/>
            <person name="Ezra D."/>
            <person name="Gonzalez J."/>
            <person name="Henrissat B."/>
            <person name="Kuo A."/>
            <person name="Liang C."/>
            <person name="Lipzen A."/>
            <person name="Lutzoni F."/>
            <person name="Magnuson J."/>
            <person name="Mondo S."/>
            <person name="Nolan M."/>
            <person name="Ohm R."/>
            <person name="Pangilinan J."/>
            <person name="Park H.-J."/>
            <person name="Ramirez L."/>
            <person name="Alfaro M."/>
            <person name="Sun H."/>
            <person name="Tritt A."/>
            <person name="Yoshinaga Y."/>
            <person name="Zwiers L.-H."/>
            <person name="Turgeon B."/>
            <person name="Goodwin S."/>
            <person name="Spatafora J."/>
            <person name="Crous P."/>
            <person name="Grigoriev I."/>
        </authorList>
    </citation>
    <scope>NUCLEOTIDE SEQUENCE</scope>
    <source>
        <strain evidence="9">CBS 480.64</strain>
    </source>
</reference>
<keyword evidence="7" id="KW-0560">Oxidoreductase</keyword>
<keyword evidence="6" id="KW-0521">NADP</keyword>
<evidence type="ECO:0000313" key="9">
    <source>
        <dbReference type="EMBL" id="KAF2860617.1"/>
    </source>
</evidence>
<dbReference type="InterPro" id="IPR004621">
    <property type="entry name" value="Fadh2_euk"/>
</dbReference>
<dbReference type="PANTHER" id="PTHR45754:SF3">
    <property type="entry name" value="METHYLENETETRAHYDROFOLATE REDUCTASE (NADPH)"/>
    <property type="match status" value="1"/>
</dbReference>
<evidence type="ECO:0000313" key="10">
    <source>
        <dbReference type="Proteomes" id="UP000799421"/>
    </source>
</evidence>
<dbReference type="UniPathway" id="UPA00193"/>
<dbReference type="AlphaFoldDB" id="A0A6A7C071"/>
<keyword evidence="4" id="KW-0285">Flavoprotein</keyword>
<evidence type="ECO:0000256" key="8">
    <source>
        <dbReference type="RuleBase" id="RU004254"/>
    </source>
</evidence>
<comment type="cofactor">
    <cofactor evidence="1">
        <name>FAD</name>
        <dbReference type="ChEBI" id="CHEBI:57692"/>
    </cofactor>
</comment>
<sequence length="354" mass="38730">MHITQKLAASHADGHPTYSFEYFPPKTPQGVQNLYARMGRMNSLGPAFIDITWGAGGSGSSLTCEMVKVAQSEYGLETCMHLTCTDMGIEMITDALQKAYEAGCTNILALRGDPPKEKDSWEQTDSTAFRYARDLIKFIKSKYDDYFDIGVAGYPEGCDDGTTADAHIPYLKEKIDAGGTFIVTQMCYDAERFITWARKVRESGIPDHVPIIPGIMPIQNFDSFLRRAKWTNARIPPEWLEKLEPIKGDDAAVREAGKDLIAGFCRKLLNSGVTKHLHFYTMNLAASTQMVLEELAVTPTHGSPTESEPKPKYVVCSGTQQDTQTIDGGKITSNNVETVPAPAVSSVTAGTGGP</sequence>
<dbReference type="OrthoDB" id="16284at2759"/>
<keyword evidence="5" id="KW-0274">FAD</keyword>
<evidence type="ECO:0000256" key="5">
    <source>
        <dbReference type="ARBA" id="ARBA00022827"/>
    </source>
</evidence>
<comment type="similarity">
    <text evidence="3">Belongs to the methylenetetrahydrofolate reductase family.</text>
</comment>